<protein>
    <recommendedName>
        <fullName evidence="4">Secreted protein</fullName>
    </recommendedName>
</protein>
<feature type="chain" id="PRO_5045091919" description="Secreted protein" evidence="1">
    <location>
        <begin position="18"/>
        <end position="130"/>
    </location>
</feature>
<dbReference type="EMBL" id="JANUGX010000020">
    <property type="protein sequence ID" value="MCS0590747.1"/>
    <property type="molecule type" value="Genomic_DNA"/>
</dbReference>
<reference evidence="2 3" key="1">
    <citation type="submission" date="2022-08" db="EMBL/GenBank/DDBJ databases">
        <title>Reclassification of Massilia species as members of the genera Telluria, Duganella, Pseudoduganella, Mokoshia gen. nov. and Zemynaea gen. nov. using orthogonal and non-orthogonal genome-based approaches.</title>
        <authorList>
            <person name="Bowman J.P."/>
        </authorList>
    </citation>
    <scope>NUCLEOTIDE SEQUENCE [LARGE SCALE GENOMIC DNA]</scope>
    <source>
        <strain evidence="2 3">LMG 28164</strain>
    </source>
</reference>
<name>A0ABT2A9B5_9BURK</name>
<proteinExistence type="predicted"/>
<evidence type="ECO:0000256" key="1">
    <source>
        <dbReference type="SAM" id="SignalP"/>
    </source>
</evidence>
<gene>
    <name evidence="2" type="ORF">NX782_16255</name>
</gene>
<keyword evidence="3" id="KW-1185">Reference proteome</keyword>
<evidence type="ECO:0008006" key="4">
    <source>
        <dbReference type="Google" id="ProtNLM"/>
    </source>
</evidence>
<comment type="caution">
    <text evidence="2">The sequence shown here is derived from an EMBL/GenBank/DDBJ whole genome shotgun (WGS) entry which is preliminary data.</text>
</comment>
<keyword evidence="1" id="KW-0732">Signal</keyword>
<sequence length="130" mass="14265">MKGLLFVCLLGSAVAQAQEIACPKFYPSEDAVQQDGKGVLKKQELSGASWMGGEFNDTFGEMTGGSRKVKGGMDTAVPTFAKWFVCWYGGGRAVAWWQELRPELTKAGNCKIQLRDKPGRDPMDVRLVCK</sequence>
<dbReference type="Proteomes" id="UP001205560">
    <property type="component" value="Unassembled WGS sequence"/>
</dbReference>
<evidence type="ECO:0000313" key="3">
    <source>
        <dbReference type="Proteomes" id="UP001205560"/>
    </source>
</evidence>
<accession>A0ABT2A9B5</accession>
<feature type="signal peptide" evidence="1">
    <location>
        <begin position="1"/>
        <end position="17"/>
    </location>
</feature>
<organism evidence="2 3">
    <name type="scientific">Massilia norwichensis</name>
    <dbReference type="NCBI Taxonomy" id="1442366"/>
    <lineage>
        <taxon>Bacteria</taxon>
        <taxon>Pseudomonadati</taxon>
        <taxon>Pseudomonadota</taxon>
        <taxon>Betaproteobacteria</taxon>
        <taxon>Burkholderiales</taxon>
        <taxon>Oxalobacteraceae</taxon>
        <taxon>Telluria group</taxon>
        <taxon>Massilia</taxon>
    </lineage>
</organism>
<evidence type="ECO:0000313" key="2">
    <source>
        <dbReference type="EMBL" id="MCS0590747.1"/>
    </source>
</evidence>
<dbReference type="RefSeq" id="WP_258846527.1">
    <property type="nucleotide sequence ID" value="NZ_JANUGX010000020.1"/>
</dbReference>